<organism evidence="6 7">
    <name type="scientific">Hyphomonas pacifica</name>
    <dbReference type="NCBI Taxonomy" id="1280941"/>
    <lineage>
        <taxon>Bacteria</taxon>
        <taxon>Pseudomonadati</taxon>
        <taxon>Pseudomonadota</taxon>
        <taxon>Alphaproteobacteria</taxon>
        <taxon>Hyphomonadales</taxon>
        <taxon>Hyphomonadaceae</taxon>
        <taxon>Hyphomonas</taxon>
    </lineage>
</organism>
<dbReference type="STRING" id="1280941.HY2_15455"/>
<accession>A0A062TWU5</accession>
<comment type="similarity">
    <text evidence="1">Belongs to the sigma-70 factor family. ECF subfamily.</text>
</comment>
<dbReference type="Pfam" id="PF08281">
    <property type="entry name" value="Sigma70_r4_2"/>
    <property type="match status" value="1"/>
</dbReference>
<dbReference type="InterPro" id="IPR039425">
    <property type="entry name" value="RNA_pol_sigma-70-like"/>
</dbReference>
<dbReference type="GO" id="GO:0016987">
    <property type="term" value="F:sigma factor activity"/>
    <property type="evidence" value="ECO:0007669"/>
    <property type="project" value="UniProtKB-KW"/>
</dbReference>
<evidence type="ECO:0000256" key="1">
    <source>
        <dbReference type="ARBA" id="ARBA00010641"/>
    </source>
</evidence>
<dbReference type="GO" id="GO:0006352">
    <property type="term" value="P:DNA-templated transcription initiation"/>
    <property type="evidence" value="ECO:0007669"/>
    <property type="project" value="InterPro"/>
</dbReference>
<dbReference type="Gene3D" id="1.10.10.10">
    <property type="entry name" value="Winged helix-like DNA-binding domain superfamily/Winged helix DNA-binding domain"/>
    <property type="match status" value="1"/>
</dbReference>
<gene>
    <name evidence="6" type="ORF">HY3_16015</name>
</gene>
<dbReference type="Gene3D" id="1.10.1740.10">
    <property type="match status" value="1"/>
</dbReference>
<dbReference type="InterPro" id="IPR013324">
    <property type="entry name" value="RNA_pol_sigma_r3/r4-like"/>
</dbReference>
<dbReference type="InterPro" id="IPR014284">
    <property type="entry name" value="RNA_pol_sigma-70_dom"/>
</dbReference>
<name>A0A062TWU5_9PROT</name>
<dbReference type="OrthoDB" id="7620544at2"/>
<feature type="domain" description="RNA polymerase sigma factor 70 region 4 type 2" evidence="5">
    <location>
        <begin position="142"/>
        <end position="189"/>
    </location>
</feature>
<sequence>MQVKLSRPEDKAKSDALSDVSAVCVQAQDAALLERTRFLNHLFRDHYGELVGRLRKVFGAGPPDPEDVAQAAFSKLAGLENLTHIRSPRAFLFRTAINVGLNSNDKLRRGRNFVKSQLDGNSHPDMEEISPETVLMGKQDLERVASAIRKLSPKQKEILLRSRFKGQTYAEIKKDTGWSEADISRQLGKVMALLQDEVGE</sequence>
<dbReference type="SUPFAM" id="SSF88946">
    <property type="entry name" value="Sigma2 domain of RNA polymerase sigma factors"/>
    <property type="match status" value="1"/>
</dbReference>
<evidence type="ECO:0000313" key="7">
    <source>
        <dbReference type="Proteomes" id="UP000249123"/>
    </source>
</evidence>
<dbReference type="RefSeq" id="WP_051594978.1">
    <property type="nucleotide sequence ID" value="NZ_AWFA01000038.1"/>
</dbReference>
<dbReference type="SUPFAM" id="SSF88659">
    <property type="entry name" value="Sigma3 and sigma4 domains of RNA polymerase sigma factors"/>
    <property type="match status" value="1"/>
</dbReference>
<evidence type="ECO:0000259" key="5">
    <source>
        <dbReference type="Pfam" id="PF08281"/>
    </source>
</evidence>
<dbReference type="NCBIfam" id="TIGR02937">
    <property type="entry name" value="sigma70-ECF"/>
    <property type="match status" value="1"/>
</dbReference>
<dbReference type="InterPro" id="IPR036388">
    <property type="entry name" value="WH-like_DNA-bd_sf"/>
</dbReference>
<dbReference type="PANTHER" id="PTHR43133">
    <property type="entry name" value="RNA POLYMERASE ECF-TYPE SIGMA FACTO"/>
    <property type="match status" value="1"/>
</dbReference>
<dbReference type="eggNOG" id="COG1595">
    <property type="taxonomic scope" value="Bacteria"/>
</dbReference>
<dbReference type="PANTHER" id="PTHR43133:SF63">
    <property type="entry name" value="RNA POLYMERASE SIGMA FACTOR FECI-RELATED"/>
    <property type="match status" value="1"/>
</dbReference>
<dbReference type="Proteomes" id="UP000249123">
    <property type="component" value="Unassembled WGS sequence"/>
</dbReference>
<evidence type="ECO:0000256" key="2">
    <source>
        <dbReference type="ARBA" id="ARBA00023015"/>
    </source>
</evidence>
<comment type="caution">
    <text evidence="6">The sequence shown here is derived from an EMBL/GenBank/DDBJ whole genome shotgun (WGS) entry which is preliminary data.</text>
</comment>
<dbReference type="EMBL" id="AWFB01000041">
    <property type="protein sequence ID" value="RAN31922.1"/>
    <property type="molecule type" value="Genomic_DNA"/>
</dbReference>
<dbReference type="GO" id="GO:0003677">
    <property type="term" value="F:DNA binding"/>
    <property type="evidence" value="ECO:0007669"/>
    <property type="project" value="InterPro"/>
</dbReference>
<protein>
    <recommendedName>
        <fullName evidence="5">RNA polymerase sigma factor 70 region 4 type 2 domain-containing protein</fullName>
    </recommendedName>
</protein>
<dbReference type="InterPro" id="IPR013249">
    <property type="entry name" value="RNA_pol_sigma70_r4_t2"/>
</dbReference>
<evidence type="ECO:0000256" key="3">
    <source>
        <dbReference type="ARBA" id="ARBA00023082"/>
    </source>
</evidence>
<dbReference type="AlphaFoldDB" id="A0A062TWU5"/>
<keyword evidence="3" id="KW-0731">Sigma factor</keyword>
<dbReference type="InterPro" id="IPR013325">
    <property type="entry name" value="RNA_pol_sigma_r2"/>
</dbReference>
<reference evidence="6 7" key="1">
    <citation type="submission" date="2013-04" db="EMBL/GenBank/DDBJ databases">
        <title>Hyphomonas sp. T24B3 Genome Sequencing.</title>
        <authorList>
            <person name="Lai Q."/>
            <person name="Shao Z."/>
        </authorList>
    </citation>
    <scope>NUCLEOTIDE SEQUENCE [LARGE SCALE GENOMIC DNA]</scope>
    <source>
        <strain evidence="6 7">T24B3</strain>
    </source>
</reference>
<evidence type="ECO:0000313" key="6">
    <source>
        <dbReference type="EMBL" id="RAN31922.1"/>
    </source>
</evidence>
<keyword evidence="2" id="KW-0805">Transcription regulation</keyword>
<evidence type="ECO:0000256" key="4">
    <source>
        <dbReference type="ARBA" id="ARBA00023163"/>
    </source>
</evidence>
<keyword evidence="7" id="KW-1185">Reference proteome</keyword>
<keyword evidence="4" id="KW-0804">Transcription</keyword>
<proteinExistence type="inferred from homology"/>